<comment type="caution">
    <text evidence="1">The sequence shown here is derived from an EMBL/GenBank/DDBJ whole genome shotgun (WGS) entry which is preliminary data.</text>
</comment>
<gene>
    <name evidence="1" type="ORF">GALLR39Z86_25070</name>
</gene>
<reference evidence="1" key="1">
    <citation type="submission" date="2022-12" db="EMBL/GenBank/DDBJ databases">
        <title>Reference genome sequencing for broad-spectrum identification of bacterial and archaeal isolates by mass spectrometry.</title>
        <authorList>
            <person name="Sekiguchi Y."/>
            <person name="Tourlousse D.M."/>
        </authorList>
    </citation>
    <scope>NUCLEOTIDE SEQUENCE</scope>
    <source>
        <strain evidence="1">LLR39Z86</strain>
    </source>
</reference>
<dbReference type="AlphaFoldDB" id="A0A9W6LG66"/>
<evidence type="ECO:0000313" key="2">
    <source>
        <dbReference type="Proteomes" id="UP001144313"/>
    </source>
</evidence>
<protein>
    <submittedName>
        <fullName evidence="1">Uncharacterized protein</fullName>
    </submittedName>
</protein>
<proteinExistence type="predicted"/>
<organism evidence="1 2">
    <name type="scientific">Glycomyces algeriensis</name>
    <dbReference type="NCBI Taxonomy" id="256037"/>
    <lineage>
        <taxon>Bacteria</taxon>
        <taxon>Bacillati</taxon>
        <taxon>Actinomycetota</taxon>
        <taxon>Actinomycetes</taxon>
        <taxon>Glycomycetales</taxon>
        <taxon>Glycomycetaceae</taxon>
        <taxon>Glycomyces</taxon>
    </lineage>
</organism>
<accession>A0A9W6LG66</accession>
<dbReference type="EMBL" id="BSDT01000001">
    <property type="protein sequence ID" value="GLI42657.1"/>
    <property type="molecule type" value="Genomic_DNA"/>
</dbReference>
<sequence>MSSHAIKNLTRKSMPSCSQASGCWCGCGECFTATGCDCSNLADVFDRGGMTAALYSSSASTRDLEAMVSISEIESYAMESIDAFGIDAFAGRISDVSEQTENRSRWEAAQMAGDTWWHNAVHNPPRKRVAPPVGQPCREGFIAAAREKMARGEIDSLGLGPTTTEQAFGHLRGSGLNLDMIGL</sequence>
<evidence type="ECO:0000313" key="1">
    <source>
        <dbReference type="EMBL" id="GLI42657.1"/>
    </source>
</evidence>
<name>A0A9W6LG66_9ACTN</name>
<keyword evidence="2" id="KW-1185">Reference proteome</keyword>
<dbReference type="Proteomes" id="UP001144313">
    <property type="component" value="Unassembled WGS sequence"/>
</dbReference>
<dbReference type="RefSeq" id="WP_270114080.1">
    <property type="nucleotide sequence ID" value="NZ_BAAAOL010000006.1"/>
</dbReference>